<evidence type="ECO:0000256" key="1">
    <source>
        <dbReference type="ARBA" id="ARBA00008779"/>
    </source>
</evidence>
<accession>A0A7S7NSR5</accession>
<dbReference type="PANTHER" id="PTHR42693:SF53">
    <property type="entry name" value="ENDO-4-O-SULFATASE"/>
    <property type="match status" value="1"/>
</dbReference>
<dbReference type="InterPro" id="IPR017850">
    <property type="entry name" value="Alkaline_phosphatase_core_sf"/>
</dbReference>
<reference evidence="6 7" key="1">
    <citation type="submission" date="2020-10" db="EMBL/GenBank/DDBJ databases">
        <title>Complete genome sequence of Paludibaculum fermentans P105T, a facultatively anaerobic acidobacterium capable of dissimilatory Fe(III) reduction.</title>
        <authorList>
            <person name="Dedysh S.N."/>
            <person name="Beletsky A.V."/>
            <person name="Kulichevskaya I.S."/>
            <person name="Mardanov A.V."/>
            <person name="Ravin N.V."/>
        </authorList>
    </citation>
    <scope>NUCLEOTIDE SEQUENCE [LARGE SCALE GENOMIC DNA]</scope>
    <source>
        <strain evidence="6 7">P105</strain>
    </source>
</reference>
<keyword evidence="2" id="KW-0479">Metal-binding</keyword>
<dbReference type="PROSITE" id="PS00149">
    <property type="entry name" value="SULFATASE_2"/>
    <property type="match status" value="1"/>
</dbReference>
<dbReference type="SUPFAM" id="SSF53649">
    <property type="entry name" value="Alkaline phosphatase-like"/>
    <property type="match status" value="1"/>
</dbReference>
<dbReference type="Proteomes" id="UP000593892">
    <property type="component" value="Chromosome"/>
</dbReference>
<evidence type="ECO:0000256" key="2">
    <source>
        <dbReference type="ARBA" id="ARBA00022723"/>
    </source>
</evidence>
<dbReference type="Pfam" id="PF00884">
    <property type="entry name" value="Sulfatase"/>
    <property type="match status" value="1"/>
</dbReference>
<proteinExistence type="inferred from homology"/>
<protein>
    <submittedName>
        <fullName evidence="6">Arylsulfatase</fullName>
        <ecNumber evidence="6">3.1.6.1</ecNumber>
    </submittedName>
</protein>
<name>A0A7S7NSR5_PALFE</name>
<sequence>MLSRRTLLTAPAFLQGLSRSKPNLLLLMSDQHRADWMGCDGNAAVGTPNLDALARDGVRFRHAYSSTPTCTPARAGLLTGMSPWRHGMLGYGEVARKYPVEGPRVLREAGYYTTGIGKMHWAPQRNLHGFHQTLLDESGRVESPDFQSDYRAWFASEAPNLSPDATGIGWNDNTAKPYVLPERLHPTTWTADCAVRFLESYQRPQPFFLKVSFARPHSPYDPPQRHWDRYTEARLPEAVAGQWAAGNKPRNSQRDDIWHGDVGRALTRRARIGYSGSVSFMDEQLGRVTEALRKRGWLDETLIVYLSDHGDMTGDHYLWRKSYAYQASARIPMIARGPGADKGTLSDVPVEIRDVLPTLLTAGGVPVPAACDGQNMLQAKRPWIDLEHDVCYDKTNHWTALTDGRWKYIYHAFDGREQLFDLVNDPQELRESSDAEALQLWRGRMTAHLEPRGEKWVRGGKLVPRPASMLYSPNYPATASSSTAAAEK</sequence>
<dbReference type="EC" id="3.1.6.1" evidence="6"/>
<evidence type="ECO:0000256" key="4">
    <source>
        <dbReference type="ARBA" id="ARBA00022837"/>
    </source>
</evidence>
<dbReference type="EMBL" id="CP063849">
    <property type="protein sequence ID" value="QOY89070.1"/>
    <property type="molecule type" value="Genomic_DNA"/>
</dbReference>
<dbReference type="Gene3D" id="3.40.720.10">
    <property type="entry name" value="Alkaline Phosphatase, subunit A"/>
    <property type="match status" value="1"/>
</dbReference>
<dbReference type="GO" id="GO:0004065">
    <property type="term" value="F:arylsulfatase activity"/>
    <property type="evidence" value="ECO:0007669"/>
    <property type="project" value="UniProtKB-EC"/>
</dbReference>
<keyword evidence="4" id="KW-0106">Calcium</keyword>
<dbReference type="InterPro" id="IPR000917">
    <property type="entry name" value="Sulfatase_N"/>
</dbReference>
<evidence type="ECO:0000256" key="3">
    <source>
        <dbReference type="ARBA" id="ARBA00022801"/>
    </source>
</evidence>
<dbReference type="InterPro" id="IPR050738">
    <property type="entry name" value="Sulfatase"/>
</dbReference>
<dbReference type="PROSITE" id="PS00523">
    <property type="entry name" value="SULFATASE_1"/>
    <property type="match status" value="1"/>
</dbReference>
<dbReference type="KEGG" id="pfer:IRI77_03680"/>
<dbReference type="AlphaFoldDB" id="A0A7S7NSR5"/>
<keyword evidence="7" id="KW-1185">Reference proteome</keyword>
<dbReference type="NCBIfam" id="NF010322">
    <property type="entry name" value="PRK13759.1"/>
    <property type="match status" value="1"/>
</dbReference>
<dbReference type="InterPro" id="IPR024607">
    <property type="entry name" value="Sulfatase_CS"/>
</dbReference>
<organism evidence="6 7">
    <name type="scientific">Paludibaculum fermentans</name>
    <dbReference type="NCBI Taxonomy" id="1473598"/>
    <lineage>
        <taxon>Bacteria</taxon>
        <taxon>Pseudomonadati</taxon>
        <taxon>Acidobacteriota</taxon>
        <taxon>Terriglobia</taxon>
        <taxon>Bryobacterales</taxon>
        <taxon>Bryobacteraceae</taxon>
        <taxon>Paludibaculum</taxon>
    </lineage>
</organism>
<comment type="similarity">
    <text evidence="1">Belongs to the sulfatase family.</text>
</comment>
<evidence type="ECO:0000313" key="7">
    <source>
        <dbReference type="Proteomes" id="UP000593892"/>
    </source>
</evidence>
<evidence type="ECO:0000259" key="5">
    <source>
        <dbReference type="Pfam" id="PF00884"/>
    </source>
</evidence>
<evidence type="ECO:0000313" key="6">
    <source>
        <dbReference type="EMBL" id="QOY89070.1"/>
    </source>
</evidence>
<dbReference type="GO" id="GO:0046872">
    <property type="term" value="F:metal ion binding"/>
    <property type="evidence" value="ECO:0007669"/>
    <property type="project" value="UniProtKB-KW"/>
</dbReference>
<feature type="domain" description="Sulfatase N-terminal" evidence="5">
    <location>
        <begin position="22"/>
        <end position="364"/>
    </location>
</feature>
<gene>
    <name evidence="6" type="ORF">IRI77_03680</name>
</gene>
<dbReference type="RefSeq" id="WP_194450732.1">
    <property type="nucleotide sequence ID" value="NZ_CP063849.1"/>
</dbReference>
<dbReference type="PANTHER" id="PTHR42693">
    <property type="entry name" value="ARYLSULFATASE FAMILY MEMBER"/>
    <property type="match status" value="1"/>
</dbReference>
<keyword evidence="3 6" id="KW-0378">Hydrolase</keyword>